<evidence type="ECO:0000313" key="1">
    <source>
        <dbReference type="EMBL" id="KAK7305269.1"/>
    </source>
</evidence>
<dbReference type="EMBL" id="JAYMYQ010000011">
    <property type="protein sequence ID" value="KAK7305269.1"/>
    <property type="molecule type" value="Genomic_DNA"/>
</dbReference>
<comment type="caution">
    <text evidence="1">The sequence shown here is derived from an EMBL/GenBank/DDBJ whole genome shotgun (WGS) entry which is preliminary data.</text>
</comment>
<dbReference type="Proteomes" id="UP001367508">
    <property type="component" value="Unassembled WGS sequence"/>
</dbReference>
<name>A0AAN9PP76_CANGL</name>
<reference evidence="1 2" key="1">
    <citation type="submission" date="2024-01" db="EMBL/GenBank/DDBJ databases">
        <title>The genomes of 5 underutilized Papilionoideae crops provide insights into root nodulation and disease resistanc.</title>
        <authorList>
            <person name="Jiang F."/>
        </authorList>
    </citation>
    <scope>NUCLEOTIDE SEQUENCE [LARGE SCALE GENOMIC DNA]</scope>
    <source>
        <strain evidence="1">LVBAO_FW01</strain>
        <tissue evidence="1">Leaves</tissue>
    </source>
</reference>
<gene>
    <name evidence="1" type="ORF">VNO77_43171</name>
</gene>
<proteinExistence type="predicted"/>
<sequence>MHKTDAENLSSTAFGLFKPTHHSLSLSLDFINILKNFQNQLCEEVLKGRFDRPFLYAEGLPFAVFFTLPCSYFVEDILES</sequence>
<organism evidence="1 2">
    <name type="scientific">Canavalia gladiata</name>
    <name type="common">Sword bean</name>
    <name type="synonym">Dolichos gladiatus</name>
    <dbReference type="NCBI Taxonomy" id="3824"/>
    <lineage>
        <taxon>Eukaryota</taxon>
        <taxon>Viridiplantae</taxon>
        <taxon>Streptophyta</taxon>
        <taxon>Embryophyta</taxon>
        <taxon>Tracheophyta</taxon>
        <taxon>Spermatophyta</taxon>
        <taxon>Magnoliopsida</taxon>
        <taxon>eudicotyledons</taxon>
        <taxon>Gunneridae</taxon>
        <taxon>Pentapetalae</taxon>
        <taxon>rosids</taxon>
        <taxon>fabids</taxon>
        <taxon>Fabales</taxon>
        <taxon>Fabaceae</taxon>
        <taxon>Papilionoideae</taxon>
        <taxon>50 kb inversion clade</taxon>
        <taxon>NPAAA clade</taxon>
        <taxon>indigoferoid/millettioid clade</taxon>
        <taxon>Phaseoleae</taxon>
        <taxon>Canavalia</taxon>
    </lineage>
</organism>
<evidence type="ECO:0000313" key="2">
    <source>
        <dbReference type="Proteomes" id="UP001367508"/>
    </source>
</evidence>
<dbReference type="AlphaFoldDB" id="A0AAN9PP76"/>
<keyword evidence="2" id="KW-1185">Reference proteome</keyword>
<accession>A0AAN9PP76</accession>
<protein>
    <submittedName>
        <fullName evidence="1">Uncharacterized protein</fullName>
    </submittedName>
</protein>